<dbReference type="PANTHER" id="PTHR42877:SF7">
    <property type="entry name" value="FLAVIN-BINDING MONOOXYGENASE-RELATED"/>
    <property type="match status" value="1"/>
</dbReference>
<dbReference type="PANTHER" id="PTHR42877">
    <property type="entry name" value="L-ORNITHINE N(5)-MONOOXYGENASE-RELATED"/>
    <property type="match status" value="1"/>
</dbReference>
<proteinExistence type="inferred from homology"/>
<evidence type="ECO:0000313" key="4">
    <source>
        <dbReference type="Proteomes" id="UP000785200"/>
    </source>
</evidence>
<feature type="transmembrane region" description="Helical" evidence="2">
    <location>
        <begin position="13"/>
        <end position="31"/>
    </location>
</feature>
<dbReference type="Pfam" id="PF13450">
    <property type="entry name" value="NAD_binding_8"/>
    <property type="match status" value="1"/>
</dbReference>
<keyword evidence="2" id="KW-0472">Membrane</keyword>
<comment type="caution">
    <text evidence="3">The sequence shown here is derived from an EMBL/GenBank/DDBJ whole genome shotgun (WGS) entry which is preliminary data.</text>
</comment>
<protein>
    <submittedName>
        <fullName evidence="3">FAD-binding monooxygenase moxY</fullName>
    </submittedName>
</protein>
<dbReference type="SUPFAM" id="SSF51905">
    <property type="entry name" value="FAD/NAD(P)-binding domain"/>
    <property type="match status" value="1"/>
</dbReference>
<sequence>MGSLPARSIDTPLPLRILIIGAGISGLGLSIRLRQYAPCATITILEKNAEVGGTWFENRYPGVACDIPSHVYQYTFEPNTQWSRFFSPGEEILEYVKGVARKYRVRELVEFGKVVRGCVWDGGGASGLCVWGRWALGKKRRGRSRGGLMLWLTVRALIGVGSSAIQVLPHLQRKCKDVYHFARGGTWISEPFGGAATQDSIAGDKDSGNYEERGKFKDDLEYYWKYRKHIERFINLDHPCLFPGTESAISGKEGIMQNMKKKLAGKPEIYEALEPKWSPGCRRLTPGPGFLEALVKDNVHFSRMKIVGVSKNEILLENGTRRKVDAIICATGFDTSFLPRFPIEGHNGTLLSEQWKDTASSYLSLATPNFPNLFTVGGPNSATGGGSLLIIFESIIGYVAKCVQKMSREHVCRMEVKAEALRAWEEYMEAYFPTTVHVEACTSWYKAGKKDNRVVGLWPGSSLHARKTLEHPRWEDWDFRYGREMEGSVG</sequence>
<dbReference type="EMBL" id="VNKQ01000005">
    <property type="protein sequence ID" value="KAG0650731.1"/>
    <property type="molecule type" value="Genomic_DNA"/>
</dbReference>
<comment type="similarity">
    <text evidence="1">Belongs to the FAD-binding monooxygenase family.</text>
</comment>
<keyword evidence="3" id="KW-0503">Monooxygenase</keyword>
<dbReference type="Proteomes" id="UP000785200">
    <property type="component" value="Unassembled WGS sequence"/>
</dbReference>
<evidence type="ECO:0000256" key="1">
    <source>
        <dbReference type="ARBA" id="ARBA00010139"/>
    </source>
</evidence>
<dbReference type="AlphaFoldDB" id="A0A9P7AZ20"/>
<keyword evidence="2" id="KW-1133">Transmembrane helix</keyword>
<keyword evidence="2" id="KW-0812">Transmembrane</keyword>
<dbReference type="OrthoDB" id="74360at2759"/>
<evidence type="ECO:0000313" key="3">
    <source>
        <dbReference type="EMBL" id="KAG0650731.1"/>
    </source>
</evidence>
<keyword evidence="3" id="KW-0560">Oxidoreductase</keyword>
<evidence type="ECO:0000256" key="2">
    <source>
        <dbReference type="SAM" id="Phobius"/>
    </source>
</evidence>
<feature type="transmembrane region" description="Helical" evidence="2">
    <location>
        <begin position="148"/>
        <end position="168"/>
    </location>
</feature>
<dbReference type="InterPro" id="IPR036188">
    <property type="entry name" value="FAD/NAD-bd_sf"/>
</dbReference>
<dbReference type="Gene3D" id="3.50.50.60">
    <property type="entry name" value="FAD/NAD(P)-binding domain"/>
    <property type="match status" value="2"/>
</dbReference>
<accession>A0A9P7AZ20</accession>
<organism evidence="3 4">
    <name type="scientific">Hyphodiscus hymeniophilus</name>
    <dbReference type="NCBI Taxonomy" id="353542"/>
    <lineage>
        <taxon>Eukaryota</taxon>
        <taxon>Fungi</taxon>
        <taxon>Dikarya</taxon>
        <taxon>Ascomycota</taxon>
        <taxon>Pezizomycotina</taxon>
        <taxon>Leotiomycetes</taxon>
        <taxon>Helotiales</taxon>
        <taxon>Hyphodiscaceae</taxon>
        <taxon>Hyphodiscus</taxon>
    </lineage>
</organism>
<dbReference type="InterPro" id="IPR051209">
    <property type="entry name" value="FAD-bind_Monooxygenase_sf"/>
</dbReference>
<dbReference type="GO" id="GO:0004497">
    <property type="term" value="F:monooxygenase activity"/>
    <property type="evidence" value="ECO:0007669"/>
    <property type="project" value="UniProtKB-KW"/>
</dbReference>
<reference evidence="3" key="1">
    <citation type="submission" date="2019-07" db="EMBL/GenBank/DDBJ databases">
        <title>Hyphodiscus hymeniophilus genome sequencing and assembly.</title>
        <authorList>
            <person name="Kramer G."/>
            <person name="Nodwell J."/>
        </authorList>
    </citation>
    <scope>NUCLEOTIDE SEQUENCE</scope>
    <source>
        <strain evidence="3">ATCC 34498</strain>
    </source>
</reference>
<keyword evidence="4" id="KW-1185">Reference proteome</keyword>
<gene>
    <name evidence="3" type="ORF">D0Z07_2786</name>
</gene>
<name>A0A9P7AZ20_9HELO</name>